<organism evidence="1 2">
    <name type="scientific">Paenibacillus algicola</name>
    <dbReference type="NCBI Taxonomy" id="2565926"/>
    <lineage>
        <taxon>Bacteria</taxon>
        <taxon>Bacillati</taxon>
        <taxon>Bacillota</taxon>
        <taxon>Bacilli</taxon>
        <taxon>Bacillales</taxon>
        <taxon>Paenibacillaceae</taxon>
        <taxon>Paenibacillus</taxon>
    </lineage>
</organism>
<dbReference type="EMBL" id="CP040396">
    <property type="protein sequence ID" value="QCT01010.1"/>
    <property type="molecule type" value="Genomic_DNA"/>
</dbReference>
<protein>
    <submittedName>
        <fullName evidence="1">Uncharacterized protein</fullName>
    </submittedName>
</protein>
<name>A0A4P8XHU6_9BACL</name>
<dbReference type="Proteomes" id="UP000300879">
    <property type="component" value="Chromosome"/>
</dbReference>
<reference evidence="1 2" key="1">
    <citation type="submission" date="2019-05" db="EMBL/GenBank/DDBJ databases">
        <authorList>
            <person name="Chen C."/>
        </authorList>
    </citation>
    <scope>NUCLEOTIDE SEQUENCE [LARGE SCALE GENOMIC DNA]</scope>
    <source>
        <strain evidence="1 2">HB172198</strain>
    </source>
</reference>
<gene>
    <name evidence="1" type="ORF">E6C60_0285</name>
</gene>
<proteinExistence type="predicted"/>
<accession>A0A4P8XHU6</accession>
<dbReference type="KEGG" id="palo:E6C60_0285"/>
<evidence type="ECO:0000313" key="2">
    <source>
        <dbReference type="Proteomes" id="UP000300879"/>
    </source>
</evidence>
<keyword evidence="2" id="KW-1185">Reference proteome</keyword>
<sequence>MRGCPVFDISSFNVKYIDYVQSFSVIVLNNAVLINFSDEVAFRNVGNNDVVFSFDKEDRLQSITVCNLSKEDHAKIKRTLNID</sequence>
<dbReference type="AlphaFoldDB" id="A0A4P8XHU6"/>
<evidence type="ECO:0000313" key="1">
    <source>
        <dbReference type="EMBL" id="QCT01010.1"/>
    </source>
</evidence>